<keyword evidence="4" id="KW-1185">Reference proteome</keyword>
<reference evidence="3 4" key="1">
    <citation type="journal article" date="2017" name="Curr. Biol.">
        <title>Genome architecture and evolution of a unichromosomal asexual nematode.</title>
        <authorList>
            <person name="Fradin H."/>
            <person name="Zegar C."/>
            <person name="Gutwein M."/>
            <person name="Lucas J."/>
            <person name="Kovtun M."/>
            <person name="Corcoran D."/>
            <person name="Baugh L.R."/>
            <person name="Kiontke K."/>
            <person name="Gunsalus K."/>
            <person name="Fitch D.H."/>
            <person name="Piano F."/>
        </authorList>
    </citation>
    <scope>NUCLEOTIDE SEQUENCE [LARGE SCALE GENOMIC DNA]</scope>
    <source>
        <strain evidence="3">PF1309</strain>
    </source>
</reference>
<dbReference type="SMART" id="SM00355">
    <property type="entry name" value="ZnF_C2H2"/>
    <property type="match status" value="4"/>
</dbReference>
<feature type="region of interest" description="Disordered" evidence="1">
    <location>
        <begin position="42"/>
        <end position="67"/>
    </location>
</feature>
<evidence type="ECO:0000313" key="4">
    <source>
        <dbReference type="Proteomes" id="UP000218231"/>
    </source>
</evidence>
<sequence length="472" mass="52592">MADGEVIQLDSDPEDTIENHERSSATASVSIVNARPLDLSALGLGTGPTTSSSASASGQNGGSPLSQRQFMRAERAAGNRIKSKTNVSYTQQILPLSDGVPITAVASFTRAASSDSPSSASMTNGSFGSRNTRASARVPANRNSAHFAGDGLPMSADDIKEREQEKRYYEARLSRYTFEAYAKDNMQEDAPTMADASFRCTFGQCKRVIRGNVDFVCHIWAHLTTARGTDKERNDLGIMSTCPQCIARFRTPNMMQVHYTRCHSRQKEAVQTGTCWICEKEVPRPKDMSRDMAIRAHLSLHDPCEAPYHCRRCNYRTTVRLHLFDHFAQKHNNTGMMMCPFCMFTIEVPSYKRKRTAIQAGEFVAHMKEHLSKQSIFHLVHRMNLRNPFGLWSLCGCVPLQPGQIRPSEEGARPFPRQVAYSVQDPRAVESSKGSVEVALEEEFEQMQGLQEDGQGHVRDVLRGEVPQVCYG</sequence>
<comment type="caution">
    <text evidence="3">The sequence shown here is derived from an EMBL/GenBank/DDBJ whole genome shotgun (WGS) entry which is preliminary data.</text>
</comment>
<protein>
    <recommendedName>
        <fullName evidence="2">C2H2-type domain-containing protein</fullName>
    </recommendedName>
</protein>
<dbReference type="InterPro" id="IPR013087">
    <property type="entry name" value="Znf_C2H2_type"/>
</dbReference>
<gene>
    <name evidence="3" type="ORF">WR25_20589</name>
</gene>
<organism evidence="3 4">
    <name type="scientific">Diploscapter pachys</name>
    <dbReference type="NCBI Taxonomy" id="2018661"/>
    <lineage>
        <taxon>Eukaryota</taxon>
        <taxon>Metazoa</taxon>
        <taxon>Ecdysozoa</taxon>
        <taxon>Nematoda</taxon>
        <taxon>Chromadorea</taxon>
        <taxon>Rhabditida</taxon>
        <taxon>Rhabditina</taxon>
        <taxon>Rhabditomorpha</taxon>
        <taxon>Rhabditoidea</taxon>
        <taxon>Rhabditidae</taxon>
        <taxon>Diploscapter</taxon>
    </lineage>
</organism>
<evidence type="ECO:0000313" key="3">
    <source>
        <dbReference type="EMBL" id="PAV69161.1"/>
    </source>
</evidence>
<feature type="region of interest" description="Disordered" evidence="1">
    <location>
        <begin position="111"/>
        <end position="136"/>
    </location>
</feature>
<dbReference type="AlphaFoldDB" id="A0A2A2K5H2"/>
<proteinExistence type="predicted"/>
<feature type="compositionally biased region" description="Polar residues" evidence="1">
    <location>
        <begin position="122"/>
        <end position="134"/>
    </location>
</feature>
<feature type="region of interest" description="Disordered" evidence="1">
    <location>
        <begin position="1"/>
        <end position="29"/>
    </location>
</feature>
<accession>A0A2A2K5H2</accession>
<dbReference type="PROSITE" id="PS00028">
    <property type="entry name" value="ZINC_FINGER_C2H2_1"/>
    <property type="match status" value="1"/>
</dbReference>
<dbReference type="EMBL" id="LIAE01009584">
    <property type="protein sequence ID" value="PAV69161.1"/>
    <property type="molecule type" value="Genomic_DNA"/>
</dbReference>
<dbReference type="OrthoDB" id="5876240at2759"/>
<evidence type="ECO:0000259" key="2">
    <source>
        <dbReference type="PROSITE" id="PS00028"/>
    </source>
</evidence>
<name>A0A2A2K5H2_9BILA</name>
<dbReference type="Proteomes" id="UP000218231">
    <property type="component" value="Unassembled WGS sequence"/>
</dbReference>
<feature type="compositionally biased region" description="Low complexity" evidence="1">
    <location>
        <begin position="42"/>
        <end position="58"/>
    </location>
</feature>
<evidence type="ECO:0000256" key="1">
    <source>
        <dbReference type="SAM" id="MobiDB-lite"/>
    </source>
</evidence>
<feature type="domain" description="C2H2-type" evidence="2">
    <location>
        <begin position="242"/>
        <end position="263"/>
    </location>
</feature>
<feature type="compositionally biased region" description="Low complexity" evidence="1">
    <location>
        <begin position="111"/>
        <end position="121"/>
    </location>
</feature>